<keyword evidence="1" id="KW-0862">Zinc</keyword>
<dbReference type="PANTHER" id="PTHR46629">
    <property type="entry name" value="OS01G0917900 PROTEIN"/>
    <property type="match status" value="1"/>
</dbReference>
<evidence type="ECO:0000256" key="2">
    <source>
        <dbReference type="SAM" id="MobiDB-lite"/>
    </source>
</evidence>
<dbReference type="EMBL" id="SZYD01000012">
    <property type="protein sequence ID" value="KAD4584394.1"/>
    <property type="molecule type" value="Genomic_DNA"/>
</dbReference>
<evidence type="ECO:0000259" key="3">
    <source>
        <dbReference type="PROSITE" id="PS50089"/>
    </source>
</evidence>
<feature type="region of interest" description="Disordered" evidence="2">
    <location>
        <begin position="1"/>
        <end position="22"/>
    </location>
</feature>
<keyword evidence="1" id="KW-0863">Zinc-finger</keyword>
<evidence type="ECO:0000313" key="4">
    <source>
        <dbReference type="EMBL" id="KAD4584355.1"/>
    </source>
</evidence>
<keyword evidence="1" id="KW-0479">Metal-binding</keyword>
<dbReference type="SMART" id="SM00184">
    <property type="entry name" value="RING"/>
    <property type="match status" value="1"/>
</dbReference>
<dbReference type="EMBL" id="SZYD01000012">
    <property type="protein sequence ID" value="KAD4584355.1"/>
    <property type="molecule type" value="Genomic_DNA"/>
</dbReference>
<dbReference type="GO" id="GO:0008270">
    <property type="term" value="F:zinc ion binding"/>
    <property type="evidence" value="ECO:0007669"/>
    <property type="project" value="UniProtKB-KW"/>
</dbReference>
<evidence type="ECO:0000313" key="6">
    <source>
        <dbReference type="Proteomes" id="UP000326396"/>
    </source>
</evidence>
<protein>
    <recommendedName>
        <fullName evidence="3">RING-type domain-containing protein</fullName>
    </recommendedName>
</protein>
<dbReference type="SUPFAM" id="SSF57850">
    <property type="entry name" value="RING/U-box"/>
    <property type="match status" value="1"/>
</dbReference>
<dbReference type="Proteomes" id="UP000326396">
    <property type="component" value="Linkage Group LG2"/>
</dbReference>
<evidence type="ECO:0000313" key="5">
    <source>
        <dbReference type="EMBL" id="KAD4584394.1"/>
    </source>
</evidence>
<dbReference type="Gene3D" id="3.30.40.10">
    <property type="entry name" value="Zinc/RING finger domain, C3HC4 (zinc finger)"/>
    <property type="match status" value="1"/>
</dbReference>
<feature type="domain" description="RING-type" evidence="3">
    <location>
        <begin position="197"/>
        <end position="235"/>
    </location>
</feature>
<evidence type="ECO:0000256" key="1">
    <source>
        <dbReference type="PROSITE-ProRule" id="PRU00175"/>
    </source>
</evidence>
<dbReference type="PROSITE" id="PS50089">
    <property type="entry name" value="ZF_RING_2"/>
    <property type="match status" value="1"/>
</dbReference>
<dbReference type="InterPro" id="IPR013083">
    <property type="entry name" value="Znf_RING/FYVE/PHD"/>
</dbReference>
<gene>
    <name evidence="4" type="ORF">E3N88_21956</name>
    <name evidence="5" type="ORF">E3N88_21995</name>
</gene>
<reference evidence="5 6" key="1">
    <citation type="submission" date="2019-05" db="EMBL/GenBank/DDBJ databases">
        <title>Mikania micrantha, genome provides insights into the molecular mechanism of rapid growth.</title>
        <authorList>
            <person name="Liu B."/>
        </authorList>
    </citation>
    <scope>NUCLEOTIDE SEQUENCE [LARGE SCALE GENOMIC DNA]</scope>
    <source>
        <strain evidence="5">NLD-2019</strain>
        <tissue evidence="5">Leaf</tissue>
    </source>
</reference>
<dbReference type="InterPro" id="IPR001841">
    <property type="entry name" value="Znf_RING"/>
</dbReference>
<dbReference type="OrthoDB" id="1711136at2759"/>
<dbReference type="CDD" id="cd16449">
    <property type="entry name" value="RING-HC"/>
    <property type="match status" value="1"/>
</dbReference>
<proteinExistence type="predicted"/>
<dbReference type="Pfam" id="PF13920">
    <property type="entry name" value="zf-C3HC4_3"/>
    <property type="match status" value="1"/>
</dbReference>
<organism evidence="5 6">
    <name type="scientific">Mikania micrantha</name>
    <name type="common">bitter vine</name>
    <dbReference type="NCBI Taxonomy" id="192012"/>
    <lineage>
        <taxon>Eukaryota</taxon>
        <taxon>Viridiplantae</taxon>
        <taxon>Streptophyta</taxon>
        <taxon>Embryophyta</taxon>
        <taxon>Tracheophyta</taxon>
        <taxon>Spermatophyta</taxon>
        <taxon>Magnoliopsida</taxon>
        <taxon>eudicotyledons</taxon>
        <taxon>Gunneridae</taxon>
        <taxon>Pentapetalae</taxon>
        <taxon>asterids</taxon>
        <taxon>campanulids</taxon>
        <taxon>Asterales</taxon>
        <taxon>Asteraceae</taxon>
        <taxon>Asteroideae</taxon>
        <taxon>Heliantheae alliance</taxon>
        <taxon>Eupatorieae</taxon>
        <taxon>Mikania</taxon>
    </lineage>
</organism>
<sequence length="245" mass="26868">MEDAGRGGRRSRRNETSREINASTAGLTLGGILSFRNPTLLDLIRDDQAYGTESKKSWKMFRHKLRLKLIGSVCTTAVPVIASHVQINTDGNRMTTRNGTNRLNSPRMRNANIVTVTQTENVRNESQVETSTEDNRDAGVGGTTATVKVSLLSLLEVDGSAYFDDDEEQAEEVVVVVDEDGDGGGSGSGGGYRYNNCCVCMIRHKGAAFIPCGHTFCRVCSRELFVKRANCPLCNHFILEILDIF</sequence>
<accession>A0A5N6N9I3</accession>
<comment type="caution">
    <text evidence="5">The sequence shown here is derived from an EMBL/GenBank/DDBJ whole genome shotgun (WGS) entry which is preliminary data.</text>
</comment>
<name>A0A5N6N9I3_9ASTR</name>
<keyword evidence="6" id="KW-1185">Reference proteome</keyword>
<dbReference type="AlphaFoldDB" id="A0A5N6N9I3"/>